<feature type="transmembrane region" description="Helical" evidence="6">
    <location>
        <begin position="12"/>
        <end position="28"/>
    </location>
</feature>
<evidence type="ECO:0000313" key="8">
    <source>
        <dbReference type="EMBL" id="OLA36861.1"/>
    </source>
</evidence>
<dbReference type="GO" id="GO:0016020">
    <property type="term" value="C:membrane"/>
    <property type="evidence" value="ECO:0007669"/>
    <property type="project" value="UniProtKB-SubCell"/>
</dbReference>
<feature type="transmembrane region" description="Helical" evidence="6">
    <location>
        <begin position="194"/>
        <end position="211"/>
    </location>
</feature>
<feature type="transmembrane region" description="Helical" evidence="6">
    <location>
        <begin position="78"/>
        <end position="107"/>
    </location>
</feature>
<sequence>MQKIKNYWRREPVLCIAVILAAVSSLYSRPQLAYIDFDVLAILLSLMLVVAELKEIRFLDWLAVELLNKCRSKRQLELVLLAVTYVSSMFVTNDVALLTFVPLALVIGKTLKMDMERIIILQTLAANLGSMLTPPGNPQNLFLYAHYAYTAGSFFSVMAVPGIISLAYLLLLLFHGKDSVLKLELPKLQQPPKGILLLFLGLLLLNIGAVLHWFDKLWALLLTAGVVALCDWRRLREVDYSLLVTFAGFFVFIGNISHSPAVSYLQQSLMGSAAGTYLTGLLVSQFLSNVPAAMLLAGLTKEADALLLGVNIGGLGTMIASMASVISYKLYAAEHPSQAGKYVRTFLYYNFLGLLLIGGAVYFLL</sequence>
<gene>
    <name evidence="8" type="ORF">BHW43_08380</name>
</gene>
<feature type="transmembrane region" description="Helical" evidence="6">
    <location>
        <begin position="306"/>
        <end position="326"/>
    </location>
</feature>
<accession>A0A1Q6R3A2</accession>
<dbReference type="STRING" id="626940.BHW43_08380"/>
<reference evidence="8 9" key="1">
    <citation type="journal article" date="2016" name="Nat. Biotechnol.">
        <title>Measurement of bacterial replication rates in microbial communities.</title>
        <authorList>
            <person name="Brown C.T."/>
            <person name="Olm M.R."/>
            <person name="Thomas B.C."/>
            <person name="Banfield J.F."/>
        </authorList>
    </citation>
    <scope>NUCLEOTIDE SEQUENCE [LARGE SCALE GENOMIC DNA]</scope>
    <source>
        <strain evidence="8">46_33</strain>
    </source>
</reference>
<dbReference type="EMBL" id="MNTG01000038">
    <property type="protein sequence ID" value="OLA36861.1"/>
    <property type="molecule type" value="Genomic_DNA"/>
</dbReference>
<dbReference type="RefSeq" id="WP_303680208.1">
    <property type="nucleotide sequence ID" value="NZ_DAWEFR010000047.1"/>
</dbReference>
<dbReference type="PANTHER" id="PTHR43568">
    <property type="entry name" value="P PROTEIN"/>
    <property type="match status" value="1"/>
</dbReference>
<feature type="domain" description="Citrate transporter-like" evidence="7">
    <location>
        <begin position="16"/>
        <end position="305"/>
    </location>
</feature>
<dbReference type="AlphaFoldDB" id="A0A1Q6R3A2"/>
<protein>
    <recommendedName>
        <fullName evidence="7">Citrate transporter-like domain-containing protein</fullName>
    </recommendedName>
</protein>
<dbReference type="InterPro" id="IPR051475">
    <property type="entry name" value="Diverse_Ion_Transporter"/>
</dbReference>
<organism evidence="8 9">
    <name type="scientific">Phascolarctobacterium succinatutens</name>
    <dbReference type="NCBI Taxonomy" id="626940"/>
    <lineage>
        <taxon>Bacteria</taxon>
        <taxon>Bacillati</taxon>
        <taxon>Bacillota</taxon>
        <taxon>Negativicutes</taxon>
        <taxon>Acidaminococcales</taxon>
        <taxon>Acidaminococcaceae</taxon>
        <taxon>Phascolarctobacterium</taxon>
    </lineage>
</organism>
<comment type="caution">
    <text evidence="8">The sequence shown here is derived from an EMBL/GenBank/DDBJ whole genome shotgun (WGS) entry which is preliminary data.</text>
</comment>
<keyword evidence="3 6" id="KW-0812">Transmembrane</keyword>
<feature type="transmembrane region" description="Helical" evidence="6">
    <location>
        <begin position="240"/>
        <end position="257"/>
    </location>
</feature>
<keyword evidence="2" id="KW-0813">Transport</keyword>
<keyword evidence="5 6" id="KW-0472">Membrane</keyword>
<evidence type="ECO:0000256" key="3">
    <source>
        <dbReference type="ARBA" id="ARBA00022692"/>
    </source>
</evidence>
<feature type="transmembrane region" description="Helical" evidence="6">
    <location>
        <begin position="147"/>
        <end position="174"/>
    </location>
</feature>
<dbReference type="GO" id="GO:0055085">
    <property type="term" value="P:transmembrane transport"/>
    <property type="evidence" value="ECO:0007669"/>
    <property type="project" value="InterPro"/>
</dbReference>
<dbReference type="Proteomes" id="UP000186777">
    <property type="component" value="Unassembled WGS sequence"/>
</dbReference>
<evidence type="ECO:0000256" key="5">
    <source>
        <dbReference type="ARBA" id="ARBA00023136"/>
    </source>
</evidence>
<comment type="subcellular location">
    <subcellularLocation>
        <location evidence="1">Membrane</location>
        <topology evidence="1">Multi-pass membrane protein</topology>
    </subcellularLocation>
</comment>
<proteinExistence type="predicted"/>
<dbReference type="InterPro" id="IPR004680">
    <property type="entry name" value="Cit_transptr-like_dom"/>
</dbReference>
<evidence type="ECO:0000256" key="1">
    <source>
        <dbReference type="ARBA" id="ARBA00004141"/>
    </source>
</evidence>
<dbReference type="Pfam" id="PF03600">
    <property type="entry name" value="CitMHS"/>
    <property type="match status" value="1"/>
</dbReference>
<keyword evidence="4 6" id="KW-1133">Transmembrane helix</keyword>
<evidence type="ECO:0000256" key="2">
    <source>
        <dbReference type="ARBA" id="ARBA00022448"/>
    </source>
</evidence>
<feature type="transmembrane region" description="Helical" evidence="6">
    <location>
        <begin position="277"/>
        <end position="299"/>
    </location>
</feature>
<name>A0A1Q6R3A2_9FIRM</name>
<evidence type="ECO:0000256" key="6">
    <source>
        <dbReference type="SAM" id="Phobius"/>
    </source>
</evidence>
<dbReference type="PANTHER" id="PTHR43568:SF1">
    <property type="entry name" value="P PROTEIN"/>
    <property type="match status" value="1"/>
</dbReference>
<evidence type="ECO:0000256" key="4">
    <source>
        <dbReference type="ARBA" id="ARBA00022989"/>
    </source>
</evidence>
<feature type="transmembrane region" description="Helical" evidence="6">
    <location>
        <begin position="346"/>
        <end position="364"/>
    </location>
</feature>
<evidence type="ECO:0000313" key="9">
    <source>
        <dbReference type="Proteomes" id="UP000186777"/>
    </source>
</evidence>
<evidence type="ECO:0000259" key="7">
    <source>
        <dbReference type="Pfam" id="PF03600"/>
    </source>
</evidence>